<dbReference type="GO" id="GO:0016787">
    <property type="term" value="F:hydrolase activity"/>
    <property type="evidence" value="ECO:0007669"/>
    <property type="project" value="UniProtKB-KW"/>
</dbReference>
<comment type="similarity">
    <text evidence="1">Belongs to the AB hydrolase superfamily. AB hydrolase 2 family.</text>
</comment>
<dbReference type="Proteomes" id="UP000242687">
    <property type="component" value="Unassembled WGS sequence"/>
</dbReference>
<organism evidence="4 5">
    <name type="scientific">Mucilaginibacter auburnensis</name>
    <dbReference type="NCBI Taxonomy" id="1457233"/>
    <lineage>
        <taxon>Bacteria</taxon>
        <taxon>Pseudomonadati</taxon>
        <taxon>Bacteroidota</taxon>
        <taxon>Sphingobacteriia</taxon>
        <taxon>Sphingobacteriales</taxon>
        <taxon>Sphingobacteriaceae</taxon>
        <taxon>Mucilaginibacter</taxon>
    </lineage>
</organism>
<dbReference type="InterPro" id="IPR050565">
    <property type="entry name" value="LYPA1-2/EST-like"/>
</dbReference>
<dbReference type="PANTHER" id="PTHR10655">
    <property type="entry name" value="LYSOPHOSPHOLIPASE-RELATED"/>
    <property type="match status" value="1"/>
</dbReference>
<dbReference type="Gene3D" id="3.40.50.1820">
    <property type="entry name" value="alpha/beta hydrolase"/>
    <property type="match status" value="1"/>
</dbReference>
<evidence type="ECO:0000259" key="3">
    <source>
        <dbReference type="Pfam" id="PF02230"/>
    </source>
</evidence>
<dbReference type="EMBL" id="PGFJ01000002">
    <property type="protein sequence ID" value="PJJ79782.1"/>
    <property type="molecule type" value="Genomic_DNA"/>
</dbReference>
<dbReference type="SUPFAM" id="SSF53474">
    <property type="entry name" value="alpha/beta-Hydrolases"/>
    <property type="match status" value="1"/>
</dbReference>
<dbReference type="PANTHER" id="PTHR10655:SF17">
    <property type="entry name" value="LYSOPHOSPHOLIPASE-LIKE PROTEIN 1"/>
    <property type="match status" value="1"/>
</dbReference>
<comment type="caution">
    <text evidence="4">The sequence shown here is derived from an EMBL/GenBank/DDBJ whole genome shotgun (WGS) entry which is preliminary data.</text>
</comment>
<dbReference type="Pfam" id="PF02230">
    <property type="entry name" value="Abhydrolase_2"/>
    <property type="match status" value="1"/>
</dbReference>
<name>A0A2H9VN85_9SPHI</name>
<dbReference type="InterPro" id="IPR003140">
    <property type="entry name" value="PLipase/COase/thioEstase"/>
</dbReference>
<keyword evidence="2" id="KW-0378">Hydrolase</keyword>
<protein>
    <submittedName>
        <fullName evidence="4">Phospholipase/carboxylesterase</fullName>
    </submittedName>
</protein>
<feature type="domain" description="Phospholipase/carboxylesterase/thioesterase" evidence="3">
    <location>
        <begin position="13"/>
        <end position="200"/>
    </location>
</feature>
<evidence type="ECO:0000313" key="5">
    <source>
        <dbReference type="Proteomes" id="UP000242687"/>
    </source>
</evidence>
<accession>A0A2H9VN85</accession>
<sequence>MYTHQNNYTAAGTPAAQAKAALVMLHGRGGSAADIIRLANVFNLKDTAIYAPEATNNSWYPYSFMAPEQQNQPALDSALEQIGALVEKIEQEGIASEHIYFAGFSQGACLTLEYVARNAKRYGGAIAYTGGLIGERLVTDRYKGDFSGTPILITTGDHDAHVPLKRVEESVEVLEGLGANVTLKVYPDKPHSIWQEEIELAGSVVFNA</sequence>
<proteinExistence type="inferred from homology"/>
<dbReference type="AlphaFoldDB" id="A0A2H9VN85"/>
<dbReference type="OrthoDB" id="9801763at2"/>
<keyword evidence="5" id="KW-1185">Reference proteome</keyword>
<gene>
    <name evidence="4" type="ORF">CLV57_2920</name>
</gene>
<evidence type="ECO:0000256" key="1">
    <source>
        <dbReference type="ARBA" id="ARBA00006499"/>
    </source>
</evidence>
<evidence type="ECO:0000313" key="4">
    <source>
        <dbReference type="EMBL" id="PJJ79782.1"/>
    </source>
</evidence>
<evidence type="ECO:0000256" key="2">
    <source>
        <dbReference type="ARBA" id="ARBA00022801"/>
    </source>
</evidence>
<dbReference type="InterPro" id="IPR029058">
    <property type="entry name" value="AB_hydrolase_fold"/>
</dbReference>
<dbReference type="RefSeq" id="WP_100342094.1">
    <property type="nucleotide sequence ID" value="NZ_PGFJ01000002.1"/>
</dbReference>
<reference evidence="4 5" key="1">
    <citation type="submission" date="2017-11" db="EMBL/GenBank/DDBJ databases">
        <title>Genomic Encyclopedia of Archaeal and Bacterial Type Strains, Phase II (KMG-II): From Individual Species to Whole Genera.</title>
        <authorList>
            <person name="Goeker M."/>
        </authorList>
    </citation>
    <scope>NUCLEOTIDE SEQUENCE [LARGE SCALE GENOMIC DNA]</scope>
    <source>
        <strain evidence="4 5">DSM 28175</strain>
    </source>
</reference>